<sequence length="254" mass="29802">MKKISRYLNVIYELSRLDFKLKYYGSVLGLFWSFLKPFFMLAILYVVFYEFLKVNIENYQIYLLLGIVIWNFFADATKDSMQSIMAKAPLLQKINLPPFAVVASTIIHSFWTFLITLVAFFVLFFVSGSQLAWSAFIFLYLIVLLVALIFGTSFLVVPLYMRFKDFGHIWDIFLQMLFWATPLVYQYSLVPEKYLRWYLLNPVARIVVDARNAILYHFTPEPKQLLITTAVIAVIFFIGLAVFKKYGRTLIEEL</sequence>
<evidence type="ECO:0000259" key="10">
    <source>
        <dbReference type="PROSITE" id="PS51012"/>
    </source>
</evidence>
<name>A0A2H0NHB4_9BACT</name>
<evidence type="ECO:0000256" key="1">
    <source>
        <dbReference type="ARBA" id="ARBA00004429"/>
    </source>
</evidence>
<evidence type="ECO:0000256" key="7">
    <source>
        <dbReference type="ARBA" id="ARBA00022989"/>
    </source>
</evidence>
<keyword evidence="8 9" id="KW-0472">Membrane</keyword>
<feature type="transmembrane region" description="Helical" evidence="9">
    <location>
        <begin position="132"/>
        <end position="157"/>
    </location>
</feature>
<evidence type="ECO:0000256" key="2">
    <source>
        <dbReference type="ARBA" id="ARBA00007783"/>
    </source>
</evidence>
<accession>A0A2H0NHB4</accession>
<dbReference type="GO" id="GO:0005886">
    <property type="term" value="C:plasma membrane"/>
    <property type="evidence" value="ECO:0007669"/>
    <property type="project" value="UniProtKB-SubCell"/>
</dbReference>
<evidence type="ECO:0000313" key="11">
    <source>
        <dbReference type="EMBL" id="PIR07486.1"/>
    </source>
</evidence>
<dbReference type="GO" id="GO:0015920">
    <property type="term" value="P:lipopolysaccharide transport"/>
    <property type="evidence" value="ECO:0007669"/>
    <property type="project" value="TreeGrafter"/>
</dbReference>
<evidence type="ECO:0000256" key="9">
    <source>
        <dbReference type="RuleBase" id="RU361157"/>
    </source>
</evidence>
<evidence type="ECO:0000256" key="4">
    <source>
        <dbReference type="ARBA" id="ARBA00022475"/>
    </source>
</evidence>
<dbReference type="PANTHER" id="PTHR30413:SF8">
    <property type="entry name" value="TRANSPORT PERMEASE PROTEIN"/>
    <property type="match status" value="1"/>
</dbReference>
<protein>
    <recommendedName>
        <fullName evidence="9">Transport permease protein</fullName>
    </recommendedName>
</protein>
<keyword evidence="7 9" id="KW-1133">Transmembrane helix</keyword>
<dbReference type="GO" id="GO:0140359">
    <property type="term" value="F:ABC-type transporter activity"/>
    <property type="evidence" value="ECO:0007669"/>
    <property type="project" value="InterPro"/>
</dbReference>
<evidence type="ECO:0000256" key="8">
    <source>
        <dbReference type="ARBA" id="ARBA00023136"/>
    </source>
</evidence>
<comment type="similarity">
    <text evidence="2 9">Belongs to the ABC-2 integral membrane protein family.</text>
</comment>
<reference evidence="11 12" key="1">
    <citation type="submission" date="2017-09" db="EMBL/GenBank/DDBJ databases">
        <title>Depth-based differentiation of microbial function through sediment-hosted aquifers and enrichment of novel symbionts in the deep terrestrial subsurface.</title>
        <authorList>
            <person name="Probst A.J."/>
            <person name="Ladd B."/>
            <person name="Jarett J.K."/>
            <person name="Geller-Mcgrath D.E."/>
            <person name="Sieber C.M."/>
            <person name="Emerson J.B."/>
            <person name="Anantharaman K."/>
            <person name="Thomas B.C."/>
            <person name="Malmstrom R."/>
            <person name="Stieglmeier M."/>
            <person name="Klingl A."/>
            <person name="Woyke T."/>
            <person name="Ryan C.M."/>
            <person name="Banfield J.F."/>
        </authorList>
    </citation>
    <scope>NUCLEOTIDE SEQUENCE [LARGE SCALE GENOMIC DNA]</scope>
    <source>
        <strain evidence="11">CG11_big_fil_rev_8_21_14_0_20_38_23</strain>
    </source>
</reference>
<comment type="subcellular location">
    <subcellularLocation>
        <location evidence="1">Cell inner membrane</location>
        <topology evidence="1">Multi-pass membrane protein</topology>
    </subcellularLocation>
    <subcellularLocation>
        <location evidence="9">Cell membrane</location>
        <topology evidence="9">Multi-pass membrane protein</topology>
    </subcellularLocation>
</comment>
<proteinExistence type="inferred from homology"/>
<evidence type="ECO:0000256" key="3">
    <source>
        <dbReference type="ARBA" id="ARBA00022448"/>
    </source>
</evidence>
<dbReference type="PANTHER" id="PTHR30413">
    <property type="entry name" value="INNER MEMBRANE TRANSPORT PERMEASE"/>
    <property type="match status" value="1"/>
</dbReference>
<evidence type="ECO:0000313" key="12">
    <source>
        <dbReference type="Proteomes" id="UP000228867"/>
    </source>
</evidence>
<feature type="domain" description="ABC transmembrane type-2" evidence="10">
    <location>
        <begin position="28"/>
        <end position="246"/>
    </location>
</feature>
<keyword evidence="6 9" id="KW-0812">Transmembrane</keyword>
<feature type="transmembrane region" description="Helical" evidence="9">
    <location>
        <begin position="98"/>
        <end position="126"/>
    </location>
</feature>
<keyword evidence="3 9" id="KW-0813">Transport</keyword>
<evidence type="ECO:0000256" key="5">
    <source>
        <dbReference type="ARBA" id="ARBA00022519"/>
    </source>
</evidence>
<feature type="transmembrane region" description="Helical" evidence="9">
    <location>
        <begin position="169"/>
        <end position="188"/>
    </location>
</feature>
<feature type="transmembrane region" description="Helical" evidence="9">
    <location>
        <begin position="21"/>
        <end position="47"/>
    </location>
</feature>
<gene>
    <name evidence="11" type="ORF">COV54_00815</name>
</gene>
<keyword evidence="4 9" id="KW-1003">Cell membrane</keyword>
<dbReference type="InterPro" id="IPR013525">
    <property type="entry name" value="ABC2_TM"/>
</dbReference>
<dbReference type="PROSITE" id="PS51012">
    <property type="entry name" value="ABC_TM2"/>
    <property type="match status" value="1"/>
</dbReference>
<keyword evidence="5" id="KW-0997">Cell inner membrane</keyword>
<dbReference type="EMBL" id="PCWR01000019">
    <property type="protein sequence ID" value="PIR07486.1"/>
    <property type="molecule type" value="Genomic_DNA"/>
</dbReference>
<feature type="transmembrane region" description="Helical" evidence="9">
    <location>
        <begin position="59"/>
        <end position="77"/>
    </location>
</feature>
<comment type="caution">
    <text evidence="11">The sequence shown here is derived from an EMBL/GenBank/DDBJ whole genome shotgun (WGS) entry which is preliminary data.</text>
</comment>
<feature type="transmembrane region" description="Helical" evidence="9">
    <location>
        <begin position="225"/>
        <end position="243"/>
    </location>
</feature>
<dbReference type="Pfam" id="PF01061">
    <property type="entry name" value="ABC2_membrane"/>
    <property type="match status" value="1"/>
</dbReference>
<dbReference type="Proteomes" id="UP000228867">
    <property type="component" value="Unassembled WGS sequence"/>
</dbReference>
<dbReference type="InterPro" id="IPR047817">
    <property type="entry name" value="ABC2_TM_bact-type"/>
</dbReference>
<evidence type="ECO:0000256" key="6">
    <source>
        <dbReference type="ARBA" id="ARBA00022692"/>
    </source>
</evidence>
<organism evidence="11 12">
    <name type="scientific">Candidatus Jorgensenbacteria bacterium CG11_big_fil_rev_8_21_14_0_20_38_23</name>
    <dbReference type="NCBI Taxonomy" id="1974594"/>
    <lineage>
        <taxon>Bacteria</taxon>
        <taxon>Candidatus Joergenseniibacteriota</taxon>
    </lineage>
</organism>
<dbReference type="AlphaFoldDB" id="A0A2H0NHB4"/>